<protein>
    <recommendedName>
        <fullName evidence="7">DUF659 domain-containing protein</fullName>
    </recommendedName>
</protein>
<name>A0A397JBN7_9GLOM</name>
<proteinExistence type="predicted"/>
<accession>A0A397JBN7</accession>
<evidence type="ECO:0000256" key="1">
    <source>
        <dbReference type="ARBA" id="ARBA00004123"/>
    </source>
</evidence>
<evidence type="ECO:0000256" key="2">
    <source>
        <dbReference type="ARBA" id="ARBA00022723"/>
    </source>
</evidence>
<comment type="subcellular location">
    <subcellularLocation>
        <location evidence="1">Nucleus</location>
    </subcellularLocation>
</comment>
<gene>
    <name evidence="8" type="ORF">Glove_95g49</name>
</gene>
<evidence type="ECO:0000313" key="8">
    <source>
        <dbReference type="EMBL" id="RHZ83386.1"/>
    </source>
</evidence>
<keyword evidence="4" id="KW-0862">Zinc</keyword>
<dbReference type="STRING" id="1348612.A0A397JBN7"/>
<organism evidence="8 9">
    <name type="scientific">Diversispora epigaea</name>
    <dbReference type="NCBI Taxonomy" id="1348612"/>
    <lineage>
        <taxon>Eukaryota</taxon>
        <taxon>Fungi</taxon>
        <taxon>Fungi incertae sedis</taxon>
        <taxon>Mucoromycota</taxon>
        <taxon>Glomeromycotina</taxon>
        <taxon>Glomeromycetes</taxon>
        <taxon>Diversisporales</taxon>
        <taxon>Diversisporaceae</taxon>
        <taxon>Diversispora</taxon>
    </lineage>
</organism>
<dbReference type="OrthoDB" id="2423954at2759"/>
<dbReference type="PANTHER" id="PTHR46481:SF10">
    <property type="entry name" value="ZINC FINGER BED DOMAIN-CONTAINING PROTEIN 39"/>
    <property type="match status" value="1"/>
</dbReference>
<evidence type="ECO:0000256" key="3">
    <source>
        <dbReference type="ARBA" id="ARBA00022771"/>
    </source>
</evidence>
<keyword evidence="5" id="KW-0539">Nucleus</keyword>
<dbReference type="GO" id="GO:0005634">
    <property type="term" value="C:nucleus"/>
    <property type="evidence" value="ECO:0007669"/>
    <property type="project" value="UniProtKB-SubCell"/>
</dbReference>
<keyword evidence="9" id="KW-1185">Reference proteome</keyword>
<feature type="domain" description="DUF659" evidence="7">
    <location>
        <begin position="184"/>
        <end position="328"/>
    </location>
</feature>
<evidence type="ECO:0000256" key="6">
    <source>
        <dbReference type="SAM" id="MobiDB-lite"/>
    </source>
</evidence>
<dbReference type="Proteomes" id="UP000266861">
    <property type="component" value="Unassembled WGS sequence"/>
</dbReference>
<evidence type="ECO:0000256" key="4">
    <source>
        <dbReference type="ARBA" id="ARBA00022833"/>
    </source>
</evidence>
<dbReference type="AlphaFoldDB" id="A0A397JBN7"/>
<dbReference type="EMBL" id="PQFF01000090">
    <property type="protein sequence ID" value="RHZ83386.1"/>
    <property type="molecule type" value="Genomic_DNA"/>
</dbReference>
<dbReference type="PANTHER" id="PTHR46481">
    <property type="entry name" value="ZINC FINGER BED DOMAIN-CONTAINING PROTEIN 4"/>
    <property type="match status" value="1"/>
</dbReference>
<keyword evidence="3" id="KW-0863">Zinc-finger</keyword>
<dbReference type="InterPro" id="IPR007021">
    <property type="entry name" value="DUF659"/>
</dbReference>
<reference evidence="8 9" key="1">
    <citation type="submission" date="2018-08" db="EMBL/GenBank/DDBJ databases">
        <title>Genome and evolution of the arbuscular mycorrhizal fungus Diversispora epigaea (formerly Glomus versiforme) and its bacterial endosymbionts.</title>
        <authorList>
            <person name="Sun X."/>
            <person name="Fei Z."/>
            <person name="Harrison M."/>
        </authorList>
    </citation>
    <scope>NUCLEOTIDE SEQUENCE [LARGE SCALE GENOMIC DNA]</scope>
    <source>
        <strain evidence="8 9">IT104</strain>
    </source>
</reference>
<sequence length="446" mass="51255">MGKEAHKFREFFTLIDPTKKTTNKKAVCNFCIKEYTLSVASCRTGCFVSNKAKLCRGHLKKCINFERQVPETERIEILARKIPEDNKKIIKKQKNNKGKSKRIVKENSDSSEENEENKEPLRSTTKTHSRITNYVSRSLSKKDVPYFEILLLRMLVSNGLAFTFFENQETKDVFTFIAPALKLPSRKAMSDRILSKSTKVLTQSIIKIAQEDKIGVTAAFDRWTNVKQENLFGVIFITSNGETLIWGASDISDERSRTEDVINHITNIMNDAKKENIKINCFVSDSAGEYAAARRIMRVKYPNKIFLPCMAHQMNLIVGEIFKESNIYQQISTNAIKIVSYFHSSSYFTGLLRNEQKILYGKTIALATPGETRWNSYYFCFHSILKTKVALKMLATKFAPELAEPSLSRSGHKRQRHMPTSTKKFLSPDIVTIIENQNFWNKLYEL</sequence>
<dbReference type="InterPro" id="IPR012337">
    <property type="entry name" value="RNaseH-like_sf"/>
</dbReference>
<dbReference type="GO" id="GO:0008270">
    <property type="term" value="F:zinc ion binding"/>
    <property type="evidence" value="ECO:0007669"/>
    <property type="project" value="UniProtKB-KW"/>
</dbReference>
<evidence type="ECO:0000259" key="7">
    <source>
        <dbReference type="Pfam" id="PF04937"/>
    </source>
</evidence>
<feature type="region of interest" description="Disordered" evidence="6">
    <location>
        <begin position="89"/>
        <end position="128"/>
    </location>
</feature>
<keyword evidence="2" id="KW-0479">Metal-binding</keyword>
<evidence type="ECO:0000313" key="9">
    <source>
        <dbReference type="Proteomes" id="UP000266861"/>
    </source>
</evidence>
<feature type="compositionally biased region" description="Basic residues" evidence="6">
    <location>
        <begin position="89"/>
        <end position="102"/>
    </location>
</feature>
<dbReference type="SUPFAM" id="SSF53098">
    <property type="entry name" value="Ribonuclease H-like"/>
    <property type="match status" value="1"/>
</dbReference>
<dbReference type="Pfam" id="PF04937">
    <property type="entry name" value="DUF659"/>
    <property type="match status" value="1"/>
</dbReference>
<evidence type="ECO:0000256" key="5">
    <source>
        <dbReference type="ARBA" id="ARBA00023242"/>
    </source>
</evidence>
<dbReference type="InterPro" id="IPR052035">
    <property type="entry name" value="ZnF_BED_domain_contain"/>
</dbReference>
<comment type="caution">
    <text evidence="8">The sequence shown here is derived from an EMBL/GenBank/DDBJ whole genome shotgun (WGS) entry which is preliminary data.</text>
</comment>